<feature type="domain" description="TPM" evidence="4">
    <location>
        <begin position="31"/>
        <end position="154"/>
    </location>
</feature>
<dbReference type="RefSeq" id="WP_138837633.1">
    <property type="nucleotide sequence ID" value="NZ_VCNI01000002.1"/>
</dbReference>
<gene>
    <name evidence="5" type="ORF">FGG15_14930</name>
</gene>
<protein>
    <submittedName>
        <fullName evidence="5">TPM domain-containing protein</fullName>
    </submittedName>
</protein>
<dbReference type="InterPro" id="IPR007621">
    <property type="entry name" value="TPM_dom"/>
</dbReference>
<feature type="transmembrane region" description="Helical" evidence="2">
    <location>
        <begin position="219"/>
        <end position="249"/>
    </location>
</feature>
<keyword evidence="2" id="KW-0812">Transmembrane</keyword>
<keyword evidence="6" id="KW-1185">Reference proteome</keyword>
<keyword evidence="2" id="KW-0472">Membrane</keyword>
<reference evidence="5 6" key="1">
    <citation type="submission" date="2019-05" db="EMBL/GenBank/DDBJ databases">
        <title>Flagellimonas sp. AsT0115, sp. nov., isolated from a marine red algae, Asparagopsis taxiformis.</title>
        <authorList>
            <person name="Kim J."/>
            <person name="Jeong S.E."/>
            <person name="Jeon C.O."/>
        </authorList>
    </citation>
    <scope>NUCLEOTIDE SEQUENCE [LARGE SCALE GENOMIC DNA]</scope>
    <source>
        <strain evidence="5 6">AsT0115</strain>
    </source>
</reference>
<comment type="caution">
    <text evidence="5">The sequence shown here is derived from an EMBL/GenBank/DDBJ whole genome shotgun (WGS) entry which is preliminary data.</text>
</comment>
<organism evidence="5 6">
    <name type="scientific">Flagellimonas algicola</name>
    <dbReference type="NCBI Taxonomy" id="2583815"/>
    <lineage>
        <taxon>Bacteria</taxon>
        <taxon>Pseudomonadati</taxon>
        <taxon>Bacteroidota</taxon>
        <taxon>Flavobacteriia</taxon>
        <taxon>Flavobacteriales</taxon>
        <taxon>Flavobacteriaceae</taxon>
        <taxon>Flagellimonas</taxon>
    </lineage>
</organism>
<feature type="signal peptide" evidence="3">
    <location>
        <begin position="1"/>
        <end position="19"/>
    </location>
</feature>
<keyword evidence="3" id="KW-0732">Signal</keyword>
<evidence type="ECO:0000313" key="6">
    <source>
        <dbReference type="Proteomes" id="UP000751614"/>
    </source>
</evidence>
<feature type="region of interest" description="Disordered" evidence="1">
    <location>
        <begin position="313"/>
        <end position="351"/>
    </location>
</feature>
<dbReference type="PANTHER" id="PTHR30373:SF2">
    <property type="entry name" value="UPF0603 PROTEIN YGCG"/>
    <property type="match status" value="1"/>
</dbReference>
<evidence type="ECO:0000259" key="4">
    <source>
        <dbReference type="Pfam" id="PF04536"/>
    </source>
</evidence>
<dbReference type="PANTHER" id="PTHR30373">
    <property type="entry name" value="UPF0603 PROTEIN YGCG"/>
    <property type="match status" value="1"/>
</dbReference>
<evidence type="ECO:0000256" key="2">
    <source>
        <dbReference type="SAM" id="Phobius"/>
    </source>
</evidence>
<name>A0ABY2WKU7_9FLAO</name>
<proteinExistence type="predicted"/>
<feature type="compositionally biased region" description="Low complexity" evidence="1">
    <location>
        <begin position="313"/>
        <end position="335"/>
    </location>
</feature>
<sequence length="351" mass="38908">MALKHTMIGLTLFVSLCCAAQQNYLELHQIVTDSARVFTSQEIEDLKSKLTNFESETSHQLVVLTIEELGNQTIEEYAFGTFNQNKLGQKDKDNGILIVFAKNDRQVRIEVGYGLEPYITDGVASRIIRNTMIPEFKEEDYFTGIDLATTQIITFLNEPEALEEFKQEIASEGDMNGWVKLFMGLFLSIFVAAGGFLFYKSYSGIVEMFRGMMIGKLGLLQGVFMVFFGILPMLFALVFVGMPLFFATMIFDMGIHWDNYETMLDDFSWIYWVIGGFFLFTMTLAIVKILIKGKDGFKLSLYKNDSTYMRKTFSSSGSHSFGSSSGSSSGGSSSFSGGGGSSGGGGASGSW</sequence>
<keyword evidence="2" id="KW-1133">Transmembrane helix</keyword>
<feature type="chain" id="PRO_5047193249" evidence="3">
    <location>
        <begin position="20"/>
        <end position="351"/>
    </location>
</feature>
<evidence type="ECO:0000256" key="3">
    <source>
        <dbReference type="SAM" id="SignalP"/>
    </source>
</evidence>
<dbReference type="EMBL" id="VCNI01000002">
    <property type="protein sequence ID" value="TMU55463.1"/>
    <property type="molecule type" value="Genomic_DNA"/>
</dbReference>
<dbReference type="Gene3D" id="3.10.310.50">
    <property type="match status" value="1"/>
</dbReference>
<evidence type="ECO:0000256" key="1">
    <source>
        <dbReference type="SAM" id="MobiDB-lite"/>
    </source>
</evidence>
<evidence type="ECO:0000313" key="5">
    <source>
        <dbReference type="EMBL" id="TMU55463.1"/>
    </source>
</evidence>
<feature type="compositionally biased region" description="Gly residues" evidence="1">
    <location>
        <begin position="336"/>
        <end position="351"/>
    </location>
</feature>
<dbReference type="Pfam" id="PF04536">
    <property type="entry name" value="TPM_phosphatase"/>
    <property type="match status" value="1"/>
</dbReference>
<accession>A0ABY2WKU7</accession>
<feature type="transmembrane region" description="Helical" evidence="2">
    <location>
        <begin position="269"/>
        <end position="291"/>
    </location>
</feature>
<feature type="transmembrane region" description="Helical" evidence="2">
    <location>
        <begin position="178"/>
        <end position="199"/>
    </location>
</feature>
<dbReference type="Proteomes" id="UP000751614">
    <property type="component" value="Unassembled WGS sequence"/>
</dbReference>